<dbReference type="GO" id="GO:0005886">
    <property type="term" value="C:plasma membrane"/>
    <property type="evidence" value="ECO:0007669"/>
    <property type="project" value="UniProtKB-SubCell"/>
</dbReference>
<evidence type="ECO:0000256" key="4">
    <source>
        <dbReference type="ARBA" id="ARBA00022519"/>
    </source>
</evidence>
<dbReference type="Pfam" id="PF00482">
    <property type="entry name" value="T2SSF"/>
    <property type="match status" value="2"/>
</dbReference>
<organism evidence="10 11">
    <name type="scientific">Candidatus Magasanikbacteria bacterium GW2011_GWC2_34_16</name>
    <dbReference type="NCBI Taxonomy" id="1619045"/>
    <lineage>
        <taxon>Bacteria</taxon>
        <taxon>Candidatus Magasanikiibacteriota</taxon>
    </lineage>
</organism>
<dbReference type="InterPro" id="IPR042094">
    <property type="entry name" value="T2SS_GspF_sf"/>
</dbReference>
<proteinExistence type="inferred from homology"/>
<comment type="subcellular location">
    <subcellularLocation>
        <location evidence="1">Cell inner membrane</location>
        <topology evidence="1">Multi-pass membrane protein</topology>
    </subcellularLocation>
</comment>
<dbReference type="GO" id="GO:0015628">
    <property type="term" value="P:protein secretion by the type II secretion system"/>
    <property type="evidence" value="ECO:0007669"/>
    <property type="project" value="TreeGrafter"/>
</dbReference>
<evidence type="ECO:0000256" key="6">
    <source>
        <dbReference type="ARBA" id="ARBA00022989"/>
    </source>
</evidence>
<name>A0A0G0B723_9BACT</name>
<keyword evidence="5 8" id="KW-0812">Transmembrane</keyword>
<comment type="caution">
    <text evidence="10">The sequence shown here is derived from an EMBL/GenBank/DDBJ whole genome shotgun (WGS) entry which is preliminary data.</text>
</comment>
<dbReference type="Gene3D" id="1.20.81.30">
    <property type="entry name" value="Type II secretion system (T2SS), domain F"/>
    <property type="match status" value="2"/>
</dbReference>
<evidence type="ECO:0000256" key="2">
    <source>
        <dbReference type="ARBA" id="ARBA00005745"/>
    </source>
</evidence>
<keyword evidence="3" id="KW-1003">Cell membrane</keyword>
<dbReference type="Proteomes" id="UP000034927">
    <property type="component" value="Unassembled WGS sequence"/>
</dbReference>
<feature type="transmembrane region" description="Helical" evidence="8">
    <location>
        <begin position="342"/>
        <end position="363"/>
    </location>
</feature>
<evidence type="ECO:0000256" key="8">
    <source>
        <dbReference type="SAM" id="Phobius"/>
    </source>
</evidence>
<evidence type="ECO:0000256" key="5">
    <source>
        <dbReference type="ARBA" id="ARBA00022692"/>
    </source>
</evidence>
<evidence type="ECO:0000313" key="10">
    <source>
        <dbReference type="EMBL" id="KKP59541.1"/>
    </source>
</evidence>
<keyword evidence="6 8" id="KW-1133">Transmembrane helix</keyword>
<evidence type="ECO:0000259" key="9">
    <source>
        <dbReference type="Pfam" id="PF00482"/>
    </source>
</evidence>
<accession>A0A0G0B723</accession>
<reference evidence="10 11" key="1">
    <citation type="journal article" date="2015" name="Nature">
        <title>rRNA introns, odd ribosomes, and small enigmatic genomes across a large radiation of phyla.</title>
        <authorList>
            <person name="Brown C.T."/>
            <person name="Hug L.A."/>
            <person name="Thomas B.C."/>
            <person name="Sharon I."/>
            <person name="Castelle C.J."/>
            <person name="Singh A."/>
            <person name="Wilkins M.J."/>
            <person name="Williams K.H."/>
            <person name="Banfield J.F."/>
        </authorList>
    </citation>
    <scope>NUCLEOTIDE SEQUENCE [LARGE SCALE GENOMIC DNA]</scope>
</reference>
<feature type="domain" description="Type II secretion system protein GspF" evidence="9">
    <location>
        <begin position="35"/>
        <end position="158"/>
    </location>
</feature>
<evidence type="ECO:0000256" key="7">
    <source>
        <dbReference type="ARBA" id="ARBA00023136"/>
    </source>
</evidence>
<keyword evidence="7 8" id="KW-0472">Membrane</keyword>
<protein>
    <submittedName>
        <fullName evidence="10">Type II secretion system F domain protein</fullName>
    </submittedName>
</protein>
<dbReference type="PANTHER" id="PTHR30012">
    <property type="entry name" value="GENERAL SECRETION PATHWAY PROTEIN"/>
    <property type="match status" value="1"/>
</dbReference>
<keyword evidence="4" id="KW-0997">Cell inner membrane</keyword>
<dbReference type="PRINTS" id="PR00812">
    <property type="entry name" value="BCTERIALGSPF"/>
</dbReference>
<dbReference type="AlphaFoldDB" id="A0A0G0B723"/>
<feature type="transmembrane region" description="Helical" evidence="8">
    <location>
        <begin position="134"/>
        <end position="157"/>
    </location>
</feature>
<dbReference type="EMBL" id="LBPO01000001">
    <property type="protein sequence ID" value="KKP59541.1"/>
    <property type="molecule type" value="Genomic_DNA"/>
</dbReference>
<evidence type="ECO:0000256" key="3">
    <source>
        <dbReference type="ARBA" id="ARBA00022475"/>
    </source>
</evidence>
<sequence length="369" mass="41390">MPDKKPRQLSPLEVKINNFFDTYFHRIPFIQKILFVYHLQTMTKAGLSIVNALKVLSEEIENKKLRLIIGKIKTEVETGRQLSEVLAEYPKVFPEIYVSMIAAGEAAGTLEDALAQVNNQMHKSHELTSKIRGAMIYPAVVFTAMMGIALEMVIFVLPKIMVMFKDFKAELPLATRILVGITDFMGQYGVLVSIGLFFFIILVVWLIKKPNIKRIVHRINLHLPIAGPIIKKINLARFTLTLSSLLESAIPIIEAVKIAASVQTNVIYRERLLIVAETLKKGSPLSEILKQSEDLFPPMVIEMIMVGEQSGEVEKMLKELAEYYTNEVDSVMKNFSTIIEPVIIVILGLMVAGIAVAVIMPMYSLAQAF</sequence>
<dbReference type="InterPro" id="IPR003004">
    <property type="entry name" value="GspF/PilC"/>
</dbReference>
<dbReference type="FunFam" id="1.20.81.30:FF:000001">
    <property type="entry name" value="Type II secretion system protein F"/>
    <property type="match status" value="2"/>
</dbReference>
<dbReference type="InterPro" id="IPR018076">
    <property type="entry name" value="T2SS_GspF_dom"/>
</dbReference>
<dbReference type="PANTHER" id="PTHR30012:SF0">
    <property type="entry name" value="TYPE II SECRETION SYSTEM PROTEIN F-RELATED"/>
    <property type="match status" value="1"/>
</dbReference>
<gene>
    <name evidence="10" type="ORF">UR53_C0001G0041</name>
</gene>
<evidence type="ECO:0000313" key="11">
    <source>
        <dbReference type="Proteomes" id="UP000034927"/>
    </source>
</evidence>
<evidence type="ECO:0000256" key="1">
    <source>
        <dbReference type="ARBA" id="ARBA00004429"/>
    </source>
</evidence>
<feature type="domain" description="Type II secretion system protein GspF" evidence="9">
    <location>
        <begin position="238"/>
        <end position="361"/>
    </location>
</feature>
<feature type="transmembrane region" description="Helical" evidence="8">
    <location>
        <begin position="188"/>
        <end position="207"/>
    </location>
</feature>
<comment type="similarity">
    <text evidence="2">Belongs to the GSP F family.</text>
</comment>